<dbReference type="EMBL" id="VNJI01000028">
    <property type="protein sequence ID" value="TVY08084.1"/>
    <property type="molecule type" value="Genomic_DNA"/>
</dbReference>
<comment type="caution">
    <text evidence="3">The sequence shown here is derived from an EMBL/GenBank/DDBJ whole genome shotgun (WGS) entry which is preliminary data.</text>
</comment>
<dbReference type="InterPro" id="IPR002347">
    <property type="entry name" value="SDR_fam"/>
</dbReference>
<evidence type="ECO:0000256" key="1">
    <source>
        <dbReference type="ARBA" id="ARBA00006484"/>
    </source>
</evidence>
<dbReference type="SUPFAM" id="SSF51735">
    <property type="entry name" value="NAD(P)-binding Rossmann-fold domains"/>
    <property type="match status" value="1"/>
</dbReference>
<dbReference type="PRINTS" id="PR00081">
    <property type="entry name" value="GDHRDH"/>
</dbReference>
<dbReference type="PANTHER" id="PTHR42760">
    <property type="entry name" value="SHORT-CHAIN DEHYDROGENASES/REDUCTASES FAMILY MEMBER"/>
    <property type="match status" value="1"/>
</dbReference>
<dbReference type="PRINTS" id="PR00080">
    <property type="entry name" value="SDRFAMILY"/>
</dbReference>
<reference evidence="3 4" key="1">
    <citation type="submission" date="2019-07" db="EMBL/GenBank/DDBJ databases">
        <authorList>
            <person name="Kim J."/>
        </authorList>
    </citation>
    <scope>NUCLEOTIDE SEQUENCE [LARGE SCALE GENOMIC DNA]</scope>
    <source>
        <strain evidence="3 4">JC52</strain>
    </source>
</reference>
<dbReference type="GO" id="GO:0008206">
    <property type="term" value="P:bile acid metabolic process"/>
    <property type="evidence" value="ECO:0007669"/>
    <property type="project" value="UniProtKB-ARBA"/>
</dbReference>
<dbReference type="FunFam" id="3.40.50.720:FF:000084">
    <property type="entry name" value="Short-chain dehydrogenase reductase"/>
    <property type="match status" value="1"/>
</dbReference>
<protein>
    <submittedName>
        <fullName evidence="3">SDR family oxidoreductase</fullName>
    </submittedName>
</protein>
<dbReference type="Gene3D" id="3.40.50.720">
    <property type="entry name" value="NAD(P)-binding Rossmann-like Domain"/>
    <property type="match status" value="1"/>
</dbReference>
<dbReference type="InterPro" id="IPR036291">
    <property type="entry name" value="NAD(P)-bd_dom_sf"/>
</dbReference>
<keyword evidence="2" id="KW-0560">Oxidoreductase</keyword>
<proteinExistence type="inferred from homology"/>
<comment type="similarity">
    <text evidence="1">Belongs to the short-chain dehydrogenases/reductases (SDR) family.</text>
</comment>
<organism evidence="3 4">
    <name type="scientific">Paenibacillus cremeus</name>
    <dbReference type="NCBI Taxonomy" id="2163881"/>
    <lineage>
        <taxon>Bacteria</taxon>
        <taxon>Bacillati</taxon>
        <taxon>Bacillota</taxon>
        <taxon>Bacilli</taxon>
        <taxon>Bacillales</taxon>
        <taxon>Paenibacillaceae</taxon>
        <taxon>Paenibacillus</taxon>
    </lineage>
</organism>
<dbReference type="Proteomes" id="UP000317036">
    <property type="component" value="Unassembled WGS sequence"/>
</dbReference>
<dbReference type="AlphaFoldDB" id="A0A559K7I6"/>
<evidence type="ECO:0000313" key="3">
    <source>
        <dbReference type="EMBL" id="TVY08084.1"/>
    </source>
</evidence>
<gene>
    <name evidence="3" type="ORF">FPZ49_20800</name>
</gene>
<keyword evidence="4" id="KW-1185">Reference proteome</keyword>
<name>A0A559K7I6_9BACL</name>
<dbReference type="GO" id="GO:0030497">
    <property type="term" value="P:fatty acid elongation"/>
    <property type="evidence" value="ECO:0007669"/>
    <property type="project" value="TreeGrafter"/>
</dbReference>
<dbReference type="OrthoDB" id="9803333at2"/>
<evidence type="ECO:0000313" key="4">
    <source>
        <dbReference type="Proteomes" id="UP000317036"/>
    </source>
</evidence>
<sequence>MNLFRLDGRVAVVTGGAGLYGLLIVRALAEAGAQVVMASRGLEGCGAAADKLKGEGLQVVAKQLDLGSEASIHRLTEEVVEEFGRIDTLVNNAVSRTGLANLDETTSEGWEDAERVNGTGLMLMTKAVVGHMCRQRHGSIINIASIQGVVGPHFPVYGDTGMSSGIEYTYTKWGMIGFTKWVANYYAGYHIRANCISPGGYNPGLLQDESKAQFADNYRKLTPMGRFAEEDDIKGPTVFLASEASRYVTGQNLIVDGGWTNW</sequence>
<dbReference type="Pfam" id="PF13561">
    <property type="entry name" value="adh_short_C2"/>
    <property type="match status" value="1"/>
</dbReference>
<dbReference type="GO" id="GO:0016616">
    <property type="term" value="F:oxidoreductase activity, acting on the CH-OH group of donors, NAD or NADP as acceptor"/>
    <property type="evidence" value="ECO:0007669"/>
    <property type="project" value="TreeGrafter"/>
</dbReference>
<evidence type="ECO:0000256" key="2">
    <source>
        <dbReference type="ARBA" id="ARBA00023002"/>
    </source>
</evidence>
<accession>A0A559K7I6</accession>
<dbReference type="PANTHER" id="PTHR42760:SF40">
    <property type="entry name" value="3-OXOACYL-[ACYL-CARRIER-PROTEIN] REDUCTASE, CHLOROPLASTIC"/>
    <property type="match status" value="1"/>
</dbReference>